<dbReference type="Proteomes" id="UP000268084">
    <property type="component" value="Chromosome"/>
</dbReference>
<dbReference type="InterPro" id="IPR014284">
    <property type="entry name" value="RNA_pol_sigma-70_dom"/>
</dbReference>
<dbReference type="GO" id="GO:0016987">
    <property type="term" value="F:sigma factor activity"/>
    <property type="evidence" value="ECO:0007669"/>
    <property type="project" value="UniProtKB-KW"/>
</dbReference>
<dbReference type="OrthoDB" id="5518337at2"/>
<dbReference type="CDD" id="cd06171">
    <property type="entry name" value="Sigma70_r4"/>
    <property type="match status" value="1"/>
</dbReference>
<dbReference type="Gene3D" id="1.10.1740.10">
    <property type="match status" value="1"/>
</dbReference>
<dbReference type="Gene3D" id="1.10.10.10">
    <property type="entry name" value="Winged helix-like DNA-binding domain superfamily/Winged helix DNA-binding domain"/>
    <property type="match status" value="1"/>
</dbReference>
<evidence type="ECO:0000313" key="7">
    <source>
        <dbReference type="EMBL" id="AZI56880.1"/>
    </source>
</evidence>
<keyword evidence="2" id="KW-0805">Transcription regulation</keyword>
<organism evidence="7 8">
    <name type="scientific">Nakamurella antarctica</name>
    <dbReference type="NCBI Taxonomy" id="1902245"/>
    <lineage>
        <taxon>Bacteria</taxon>
        <taxon>Bacillati</taxon>
        <taxon>Actinomycetota</taxon>
        <taxon>Actinomycetes</taxon>
        <taxon>Nakamurellales</taxon>
        <taxon>Nakamurellaceae</taxon>
        <taxon>Nakamurella</taxon>
    </lineage>
</organism>
<keyword evidence="8" id="KW-1185">Reference proteome</keyword>
<dbReference type="GO" id="GO:0006352">
    <property type="term" value="P:DNA-templated transcription initiation"/>
    <property type="evidence" value="ECO:0007669"/>
    <property type="project" value="InterPro"/>
</dbReference>
<name>A0A3G8ZI44_9ACTN</name>
<dbReference type="GO" id="GO:0003677">
    <property type="term" value="F:DNA binding"/>
    <property type="evidence" value="ECO:0007669"/>
    <property type="project" value="InterPro"/>
</dbReference>
<dbReference type="InterPro" id="IPR007627">
    <property type="entry name" value="RNA_pol_sigma70_r2"/>
</dbReference>
<evidence type="ECO:0000256" key="3">
    <source>
        <dbReference type="ARBA" id="ARBA00023082"/>
    </source>
</evidence>
<comment type="similarity">
    <text evidence="1">Belongs to the sigma-70 factor family. ECF subfamily.</text>
</comment>
<dbReference type="AlphaFoldDB" id="A0A3G8ZI44"/>
<feature type="domain" description="RNA polymerase sigma factor 70 region 4 type 2" evidence="6">
    <location>
        <begin position="136"/>
        <end position="182"/>
    </location>
</feature>
<keyword evidence="4" id="KW-0804">Transcription</keyword>
<gene>
    <name evidence="7" type="ORF">EH165_00545</name>
</gene>
<dbReference type="Pfam" id="PF04542">
    <property type="entry name" value="Sigma70_r2"/>
    <property type="match status" value="1"/>
</dbReference>
<evidence type="ECO:0000256" key="1">
    <source>
        <dbReference type="ARBA" id="ARBA00010641"/>
    </source>
</evidence>
<proteinExistence type="inferred from homology"/>
<dbReference type="SUPFAM" id="SSF88659">
    <property type="entry name" value="Sigma3 and sigma4 domains of RNA polymerase sigma factors"/>
    <property type="match status" value="1"/>
</dbReference>
<dbReference type="InterPro" id="IPR013249">
    <property type="entry name" value="RNA_pol_sigma70_r4_t2"/>
</dbReference>
<dbReference type="Pfam" id="PF08281">
    <property type="entry name" value="Sigma70_r4_2"/>
    <property type="match status" value="1"/>
</dbReference>
<dbReference type="InterPro" id="IPR013325">
    <property type="entry name" value="RNA_pol_sigma_r2"/>
</dbReference>
<reference evidence="7 8" key="1">
    <citation type="submission" date="2018-11" db="EMBL/GenBank/DDBJ databases">
        <authorList>
            <person name="Da X."/>
        </authorList>
    </citation>
    <scope>NUCLEOTIDE SEQUENCE [LARGE SCALE GENOMIC DNA]</scope>
    <source>
        <strain evidence="7 8">S14-144</strain>
    </source>
</reference>
<evidence type="ECO:0000259" key="5">
    <source>
        <dbReference type="Pfam" id="PF04542"/>
    </source>
</evidence>
<protein>
    <submittedName>
        <fullName evidence="7">RNA polymerase sigma factor</fullName>
    </submittedName>
</protein>
<evidence type="ECO:0000256" key="4">
    <source>
        <dbReference type="ARBA" id="ARBA00023163"/>
    </source>
</evidence>
<evidence type="ECO:0000313" key="8">
    <source>
        <dbReference type="Proteomes" id="UP000268084"/>
    </source>
</evidence>
<dbReference type="InterPro" id="IPR036388">
    <property type="entry name" value="WH-like_DNA-bd_sf"/>
</dbReference>
<dbReference type="NCBIfam" id="TIGR02937">
    <property type="entry name" value="sigma70-ECF"/>
    <property type="match status" value="1"/>
</dbReference>
<accession>A0A3G8ZI44</accession>
<sequence>MGVRVEKGLVNGGSLVDVRGGDPVVVFAGLFDAYAEGVHRYLFRRVGAVADDLLSETFAAAIAGRAGYDPDLADPRAWLFGIASNLLRRHWRQEQRELSAFARVAFFERELGPDLGDEAVSRVEADRRCRELAGSLLDLSEGDRDVLLLTAWAGLDSNQVAAALDIPVGTVRSRMHRVRRQLRSGHHFEKSQTSVGEKS</sequence>
<evidence type="ECO:0000259" key="6">
    <source>
        <dbReference type="Pfam" id="PF08281"/>
    </source>
</evidence>
<dbReference type="InterPro" id="IPR013324">
    <property type="entry name" value="RNA_pol_sigma_r3/r4-like"/>
</dbReference>
<dbReference type="SUPFAM" id="SSF88946">
    <property type="entry name" value="Sigma2 domain of RNA polymerase sigma factors"/>
    <property type="match status" value="1"/>
</dbReference>
<dbReference type="InterPro" id="IPR039425">
    <property type="entry name" value="RNA_pol_sigma-70-like"/>
</dbReference>
<reference evidence="7 8" key="2">
    <citation type="submission" date="2018-12" db="EMBL/GenBank/DDBJ databases">
        <title>Nakamurella antarcticus sp. nov., isolated from Antarctica South Shetland Islands soil.</title>
        <authorList>
            <person name="Peng F."/>
        </authorList>
    </citation>
    <scope>NUCLEOTIDE SEQUENCE [LARGE SCALE GENOMIC DNA]</scope>
    <source>
        <strain evidence="7 8">S14-144</strain>
    </source>
</reference>
<evidence type="ECO:0000256" key="2">
    <source>
        <dbReference type="ARBA" id="ARBA00023015"/>
    </source>
</evidence>
<dbReference type="PANTHER" id="PTHR43133:SF25">
    <property type="entry name" value="RNA POLYMERASE SIGMA FACTOR RFAY-RELATED"/>
    <property type="match status" value="1"/>
</dbReference>
<dbReference type="KEGG" id="nak:EH165_00545"/>
<feature type="domain" description="RNA polymerase sigma-70 region 2" evidence="5">
    <location>
        <begin position="30"/>
        <end position="96"/>
    </location>
</feature>
<dbReference type="PANTHER" id="PTHR43133">
    <property type="entry name" value="RNA POLYMERASE ECF-TYPE SIGMA FACTO"/>
    <property type="match status" value="1"/>
</dbReference>
<dbReference type="EMBL" id="CP034170">
    <property type="protein sequence ID" value="AZI56880.1"/>
    <property type="molecule type" value="Genomic_DNA"/>
</dbReference>
<keyword evidence="3" id="KW-0731">Sigma factor</keyword>